<comment type="catalytic activity">
    <reaction evidence="9">
        <text>L-seryl-[protein] + ATP = O-phospho-L-seryl-[protein] + ADP + H(+)</text>
        <dbReference type="Rhea" id="RHEA:17989"/>
        <dbReference type="Rhea" id="RHEA-COMP:9863"/>
        <dbReference type="Rhea" id="RHEA-COMP:11604"/>
        <dbReference type="ChEBI" id="CHEBI:15378"/>
        <dbReference type="ChEBI" id="CHEBI:29999"/>
        <dbReference type="ChEBI" id="CHEBI:30616"/>
        <dbReference type="ChEBI" id="CHEBI:83421"/>
        <dbReference type="ChEBI" id="CHEBI:456216"/>
        <dbReference type="EC" id="2.7.11.1"/>
    </reaction>
</comment>
<evidence type="ECO:0000256" key="8">
    <source>
        <dbReference type="ARBA" id="ARBA00047899"/>
    </source>
</evidence>
<keyword evidence="11" id="KW-0472">Membrane</keyword>
<dbReference type="PROSITE" id="PS51178">
    <property type="entry name" value="PASTA"/>
    <property type="match status" value="1"/>
</dbReference>
<dbReference type="Pfam" id="PF00069">
    <property type="entry name" value="Pkinase"/>
    <property type="match status" value="1"/>
</dbReference>
<dbReference type="PANTHER" id="PTHR43289">
    <property type="entry name" value="MITOGEN-ACTIVATED PROTEIN KINASE KINASE KINASE 20-RELATED"/>
    <property type="match status" value="1"/>
</dbReference>
<keyword evidence="6 14" id="KW-0418">Kinase</keyword>
<evidence type="ECO:0000313" key="15">
    <source>
        <dbReference type="Proteomes" id="UP000693892"/>
    </source>
</evidence>
<dbReference type="Proteomes" id="UP000693892">
    <property type="component" value="Unassembled WGS sequence"/>
</dbReference>
<evidence type="ECO:0000313" key="14">
    <source>
        <dbReference type="EMBL" id="CAG7607981.1"/>
    </source>
</evidence>
<evidence type="ECO:0000256" key="5">
    <source>
        <dbReference type="ARBA" id="ARBA00022741"/>
    </source>
</evidence>
<dbReference type="EMBL" id="CAJVAP010000010">
    <property type="protein sequence ID" value="CAG7607981.1"/>
    <property type="molecule type" value="Genomic_DNA"/>
</dbReference>
<dbReference type="PROSITE" id="PS50011">
    <property type="entry name" value="PROTEIN_KINASE_DOM"/>
    <property type="match status" value="1"/>
</dbReference>
<feature type="region of interest" description="Disordered" evidence="10">
    <location>
        <begin position="371"/>
        <end position="401"/>
    </location>
</feature>
<dbReference type="CDD" id="cd06577">
    <property type="entry name" value="PASTA_pknB"/>
    <property type="match status" value="1"/>
</dbReference>
<keyword evidence="5" id="KW-0547">Nucleotide-binding</keyword>
<keyword evidence="15" id="KW-1185">Reference proteome</keyword>
<dbReference type="PROSITE" id="PS00108">
    <property type="entry name" value="PROTEIN_KINASE_ST"/>
    <property type="match status" value="1"/>
</dbReference>
<evidence type="ECO:0000259" key="12">
    <source>
        <dbReference type="PROSITE" id="PS50011"/>
    </source>
</evidence>
<dbReference type="InterPro" id="IPR008271">
    <property type="entry name" value="Ser/Thr_kinase_AS"/>
</dbReference>
<dbReference type="AlphaFoldDB" id="A0A916JVK8"/>
<evidence type="ECO:0000256" key="4">
    <source>
        <dbReference type="ARBA" id="ARBA00022737"/>
    </source>
</evidence>
<evidence type="ECO:0000256" key="3">
    <source>
        <dbReference type="ARBA" id="ARBA00022679"/>
    </source>
</evidence>
<feature type="domain" description="PASTA" evidence="13">
    <location>
        <begin position="396"/>
        <end position="463"/>
    </location>
</feature>
<protein>
    <recommendedName>
        <fullName evidence="1">non-specific serine/threonine protein kinase</fullName>
        <ecNumber evidence="1">2.7.11.1</ecNumber>
    </recommendedName>
</protein>
<keyword evidence="11" id="KW-0812">Transmembrane</keyword>
<dbReference type="CDD" id="cd14014">
    <property type="entry name" value="STKc_PknB_like"/>
    <property type="match status" value="1"/>
</dbReference>
<sequence>MRPVAGVTFGGRYELSSRIAVGGMGEVWKANDSIIGRSVAIKILKDEYMGDPGFLERFRAEARHAALVNHEGIANVFDYGEEQGSAYIVMELVPGEPLSAIIEREGRLPADRVLGIVAQTATALQAAHDAGLVHRDIKPGNLLITPEGRVKITDFGIARIADQVPLTATGQVMGTVQYLAPEQASGHTATPATDIYSLGIVAYECLAGKRPFTGESQVAIAMAQINDAPPPLPAEIPEPVQRLVLACLDKDPQARPASSAKLAQAAAALHRGNVALAASYVPQISGAAAATSAATTVMPATTAGDAATVAMPQTSQLPGTAQLPAADADGDDQDPADGSKKKRSAWTWPLITLIALVVLVGIGTAIALMNQGGGTPEQTTPSTSDTPKTSETPEPTAGPVSLDDVVGMQWEDAVRALNTQGFPDVVAEEGEPADGDQVGTVYAVDPTGDKVPFTSRITLTYYAAYGEVDRPARASASPSPVASGQLTNVSWPTATCPVPLQLQSYDVTVEGDGAKAGNVSGNGIQVQANTLEAGAPNGEIIVRYTVTCGDGGSITRTSQASPGLRIAVTAPAAPDPGDEEE</sequence>
<dbReference type="EC" id="2.7.11.1" evidence="1"/>
<keyword evidence="3 14" id="KW-0808">Transferase</keyword>
<dbReference type="GO" id="GO:0004674">
    <property type="term" value="F:protein serine/threonine kinase activity"/>
    <property type="evidence" value="ECO:0007669"/>
    <property type="project" value="UniProtKB-KW"/>
</dbReference>
<comment type="catalytic activity">
    <reaction evidence="8">
        <text>L-threonyl-[protein] + ATP = O-phospho-L-threonyl-[protein] + ADP + H(+)</text>
        <dbReference type="Rhea" id="RHEA:46608"/>
        <dbReference type="Rhea" id="RHEA-COMP:11060"/>
        <dbReference type="Rhea" id="RHEA-COMP:11605"/>
        <dbReference type="ChEBI" id="CHEBI:15378"/>
        <dbReference type="ChEBI" id="CHEBI:30013"/>
        <dbReference type="ChEBI" id="CHEBI:30616"/>
        <dbReference type="ChEBI" id="CHEBI:61977"/>
        <dbReference type="ChEBI" id="CHEBI:456216"/>
        <dbReference type="EC" id="2.7.11.1"/>
    </reaction>
</comment>
<dbReference type="PANTHER" id="PTHR43289:SF6">
    <property type="entry name" value="SERINE_THREONINE-PROTEIN KINASE NEKL-3"/>
    <property type="match status" value="1"/>
</dbReference>
<keyword evidence="4" id="KW-0677">Repeat</keyword>
<evidence type="ECO:0000256" key="6">
    <source>
        <dbReference type="ARBA" id="ARBA00022777"/>
    </source>
</evidence>
<dbReference type="FunFam" id="3.30.200.20:FF:000035">
    <property type="entry name" value="Serine/threonine protein kinase Stk1"/>
    <property type="match status" value="1"/>
</dbReference>
<reference evidence="14" key="1">
    <citation type="submission" date="2021-06" db="EMBL/GenBank/DDBJ databases">
        <authorList>
            <person name="Criscuolo A."/>
        </authorList>
    </citation>
    <scope>NUCLEOTIDE SEQUENCE</scope>
    <source>
        <strain evidence="14">CIP111803</strain>
    </source>
</reference>
<evidence type="ECO:0000256" key="9">
    <source>
        <dbReference type="ARBA" id="ARBA00048679"/>
    </source>
</evidence>
<dbReference type="GO" id="GO:0005524">
    <property type="term" value="F:ATP binding"/>
    <property type="evidence" value="ECO:0007669"/>
    <property type="project" value="UniProtKB-KW"/>
</dbReference>
<dbReference type="InterPro" id="IPR005543">
    <property type="entry name" value="PASTA_dom"/>
</dbReference>
<dbReference type="Pfam" id="PF03793">
    <property type="entry name" value="PASTA"/>
    <property type="match status" value="1"/>
</dbReference>
<dbReference type="RefSeq" id="WP_218114694.1">
    <property type="nucleotide sequence ID" value="NZ_CAJVAP010000010.1"/>
</dbReference>
<evidence type="ECO:0000256" key="2">
    <source>
        <dbReference type="ARBA" id="ARBA00022527"/>
    </source>
</evidence>
<proteinExistence type="predicted"/>
<dbReference type="FunFam" id="1.10.510.10:FF:000021">
    <property type="entry name" value="Serine/threonine protein kinase"/>
    <property type="match status" value="1"/>
</dbReference>
<feature type="transmembrane region" description="Helical" evidence="11">
    <location>
        <begin position="346"/>
        <end position="368"/>
    </location>
</feature>
<dbReference type="SMART" id="SM00220">
    <property type="entry name" value="S_TKc"/>
    <property type="match status" value="1"/>
</dbReference>
<feature type="domain" description="Protein kinase" evidence="12">
    <location>
        <begin position="13"/>
        <end position="269"/>
    </location>
</feature>
<accession>A0A916JVK8</accession>
<evidence type="ECO:0000256" key="11">
    <source>
        <dbReference type="SAM" id="Phobius"/>
    </source>
</evidence>
<dbReference type="GO" id="GO:0045717">
    <property type="term" value="P:negative regulation of fatty acid biosynthetic process"/>
    <property type="evidence" value="ECO:0007669"/>
    <property type="project" value="UniProtKB-ARBA"/>
</dbReference>
<keyword evidence="7" id="KW-0067">ATP-binding</keyword>
<evidence type="ECO:0000259" key="13">
    <source>
        <dbReference type="PROSITE" id="PS51178"/>
    </source>
</evidence>
<evidence type="ECO:0000256" key="7">
    <source>
        <dbReference type="ARBA" id="ARBA00022840"/>
    </source>
</evidence>
<comment type="caution">
    <text evidence="14">The sequence shown here is derived from an EMBL/GenBank/DDBJ whole genome shotgun (WGS) entry which is preliminary data.</text>
</comment>
<organism evidence="14 15">
    <name type="scientific">Leucobacter soli</name>
    <dbReference type="NCBI Taxonomy" id="2812850"/>
    <lineage>
        <taxon>Bacteria</taxon>
        <taxon>Bacillati</taxon>
        <taxon>Actinomycetota</taxon>
        <taxon>Actinomycetes</taxon>
        <taxon>Micrococcales</taxon>
        <taxon>Microbacteriaceae</taxon>
        <taxon>Leucobacter</taxon>
    </lineage>
</organism>
<name>A0A916JVK8_9MICO</name>
<gene>
    <name evidence="14" type="primary">pknD_1</name>
    <name evidence="14" type="ORF">LEUCIP111803_01069</name>
</gene>
<evidence type="ECO:0000256" key="10">
    <source>
        <dbReference type="SAM" id="MobiDB-lite"/>
    </source>
</evidence>
<keyword evidence="11" id="KW-1133">Transmembrane helix</keyword>
<feature type="compositionally biased region" description="Low complexity" evidence="10">
    <location>
        <begin position="379"/>
        <end position="395"/>
    </location>
</feature>
<evidence type="ECO:0000256" key="1">
    <source>
        <dbReference type="ARBA" id="ARBA00012513"/>
    </source>
</evidence>
<keyword evidence="2" id="KW-0723">Serine/threonine-protein kinase</keyword>
<feature type="region of interest" description="Disordered" evidence="10">
    <location>
        <begin position="318"/>
        <end position="342"/>
    </location>
</feature>
<dbReference type="InterPro" id="IPR000719">
    <property type="entry name" value="Prot_kinase_dom"/>
</dbReference>